<dbReference type="Pfam" id="PF21597">
    <property type="entry name" value="TetR_C_43"/>
    <property type="match status" value="1"/>
</dbReference>
<proteinExistence type="predicted"/>
<evidence type="ECO:0000313" key="6">
    <source>
        <dbReference type="EMBL" id="MFB9837188.1"/>
    </source>
</evidence>
<dbReference type="InterPro" id="IPR050109">
    <property type="entry name" value="HTH-type_TetR-like_transc_reg"/>
</dbReference>
<dbReference type="PANTHER" id="PTHR30055">
    <property type="entry name" value="HTH-TYPE TRANSCRIPTIONAL REGULATOR RUTR"/>
    <property type="match status" value="1"/>
</dbReference>
<keyword evidence="3" id="KW-0804">Transcription</keyword>
<evidence type="ECO:0000256" key="2">
    <source>
        <dbReference type="ARBA" id="ARBA00023125"/>
    </source>
</evidence>
<dbReference type="PANTHER" id="PTHR30055:SF234">
    <property type="entry name" value="HTH-TYPE TRANSCRIPTIONAL REGULATOR BETI"/>
    <property type="match status" value="1"/>
</dbReference>
<dbReference type="InterPro" id="IPR049445">
    <property type="entry name" value="TetR_SbtR-like_C"/>
</dbReference>
<gene>
    <name evidence="6" type="ORF">ACFFNX_33950</name>
</gene>
<dbReference type="PRINTS" id="PR00455">
    <property type="entry name" value="HTHTETR"/>
</dbReference>
<evidence type="ECO:0000256" key="3">
    <source>
        <dbReference type="ARBA" id="ARBA00023163"/>
    </source>
</evidence>
<dbReference type="Pfam" id="PF00440">
    <property type="entry name" value="TetR_N"/>
    <property type="match status" value="1"/>
</dbReference>
<dbReference type="Proteomes" id="UP001589627">
    <property type="component" value="Unassembled WGS sequence"/>
</dbReference>
<organism evidence="6 7">
    <name type="scientific">Actinoallomurus acaciae</name>
    <dbReference type="NCBI Taxonomy" id="502577"/>
    <lineage>
        <taxon>Bacteria</taxon>
        <taxon>Bacillati</taxon>
        <taxon>Actinomycetota</taxon>
        <taxon>Actinomycetes</taxon>
        <taxon>Streptosporangiales</taxon>
        <taxon>Thermomonosporaceae</taxon>
        <taxon>Actinoallomurus</taxon>
    </lineage>
</organism>
<dbReference type="SUPFAM" id="SSF48498">
    <property type="entry name" value="Tetracyclin repressor-like, C-terminal domain"/>
    <property type="match status" value="1"/>
</dbReference>
<comment type="caution">
    <text evidence="6">The sequence shown here is derived from an EMBL/GenBank/DDBJ whole genome shotgun (WGS) entry which is preliminary data.</text>
</comment>
<evidence type="ECO:0000256" key="1">
    <source>
        <dbReference type="ARBA" id="ARBA00023015"/>
    </source>
</evidence>
<dbReference type="PROSITE" id="PS50977">
    <property type="entry name" value="HTH_TETR_2"/>
    <property type="match status" value="1"/>
</dbReference>
<dbReference type="SUPFAM" id="SSF46689">
    <property type="entry name" value="Homeodomain-like"/>
    <property type="match status" value="1"/>
</dbReference>
<keyword evidence="1" id="KW-0805">Transcription regulation</keyword>
<dbReference type="InterPro" id="IPR009057">
    <property type="entry name" value="Homeodomain-like_sf"/>
</dbReference>
<accession>A0ABV5YQ66</accession>
<dbReference type="InterPro" id="IPR001647">
    <property type="entry name" value="HTH_TetR"/>
</dbReference>
<evidence type="ECO:0000313" key="7">
    <source>
        <dbReference type="Proteomes" id="UP001589627"/>
    </source>
</evidence>
<evidence type="ECO:0000259" key="5">
    <source>
        <dbReference type="PROSITE" id="PS50977"/>
    </source>
</evidence>
<sequence length="188" mass="20619">MEVEEERPMRADARRNRERILKAAREVFAEEGAAAQMEPIARRAGVGVGTLYRNFPTRRALIGAMRAEWTAERTANLDDALATADPWAAITEYVHRGAEAMSRDAGLRVVFPDLPVKETTPEAEAEFRDRLGVLIRRAHDAGVLRPEVTAETYNGMMVGLGAAITAGTDWRLAADILLAGLRAPDHSV</sequence>
<dbReference type="Gene3D" id="1.10.357.10">
    <property type="entry name" value="Tetracycline Repressor, domain 2"/>
    <property type="match status" value="1"/>
</dbReference>
<keyword evidence="7" id="KW-1185">Reference proteome</keyword>
<feature type="DNA-binding region" description="H-T-H motif" evidence="4">
    <location>
        <begin position="36"/>
        <end position="55"/>
    </location>
</feature>
<keyword evidence="2 4" id="KW-0238">DNA-binding</keyword>
<dbReference type="RefSeq" id="WP_378209967.1">
    <property type="nucleotide sequence ID" value="NZ_JBHLZP010000352.1"/>
</dbReference>
<protein>
    <submittedName>
        <fullName evidence="6">TetR/AcrR family transcriptional regulator</fullName>
    </submittedName>
</protein>
<reference evidence="6 7" key="1">
    <citation type="submission" date="2024-09" db="EMBL/GenBank/DDBJ databases">
        <authorList>
            <person name="Sun Q."/>
            <person name="Mori K."/>
        </authorList>
    </citation>
    <scope>NUCLEOTIDE SEQUENCE [LARGE SCALE GENOMIC DNA]</scope>
    <source>
        <strain evidence="6 7">TBRC 0563</strain>
    </source>
</reference>
<evidence type="ECO:0000256" key="4">
    <source>
        <dbReference type="PROSITE-ProRule" id="PRU00335"/>
    </source>
</evidence>
<dbReference type="EMBL" id="JBHLZP010000352">
    <property type="protein sequence ID" value="MFB9837188.1"/>
    <property type="molecule type" value="Genomic_DNA"/>
</dbReference>
<name>A0ABV5YQ66_9ACTN</name>
<dbReference type="InterPro" id="IPR036271">
    <property type="entry name" value="Tet_transcr_reg_TetR-rel_C_sf"/>
</dbReference>
<feature type="domain" description="HTH tetR-type" evidence="5">
    <location>
        <begin position="14"/>
        <end position="73"/>
    </location>
</feature>